<dbReference type="FunCoup" id="A0A3R7D040">
    <property type="interactions" value="36"/>
</dbReference>
<organism evidence="9 10">
    <name type="scientific">Clonorchis sinensis</name>
    <name type="common">Chinese liver fluke</name>
    <dbReference type="NCBI Taxonomy" id="79923"/>
    <lineage>
        <taxon>Eukaryota</taxon>
        <taxon>Metazoa</taxon>
        <taxon>Spiralia</taxon>
        <taxon>Lophotrochozoa</taxon>
        <taxon>Platyhelminthes</taxon>
        <taxon>Trematoda</taxon>
        <taxon>Digenea</taxon>
        <taxon>Opisthorchiida</taxon>
        <taxon>Opisthorchiata</taxon>
        <taxon>Opisthorchiidae</taxon>
        <taxon>Clonorchis</taxon>
    </lineage>
</organism>
<evidence type="ECO:0000256" key="8">
    <source>
        <dbReference type="RuleBase" id="RU366017"/>
    </source>
</evidence>
<keyword evidence="7 8" id="KW-0472">Membrane</keyword>
<sequence length="514" mass="59000">MNLIRCAIVSASSTITRFCSIMQQQFGRRWTGLYRYTRQLNSLKSCRDVIYHCFQLPLKQNYARIGRKQLLILMGIISTTWLCWTVFSRNREYYTSPLPMLPDLTFATIDEENETFAVSAYLEEYSRKVRVFALKKDTAAPLVYCFYWGNTFENYGKPVWNSAEVFAFERLKYAFRQLGAIQPTESYGAYVTFCRVPSGMMGQIVDGKVGIALHVGTASYKPPVVLQIHPGQVVEKKDAASDPTYRKWKPPRKVGLCVAPIYELGVTVTTSYLLSYIELYRVTGVGLLVFYIVPQVMKYVQPILDSYANKLLLENGDKFEVLVLTWKPPVSEIDSLLEESDQILGYNDCIYRISQEVEYVLHANIKEIILPKQNPNSIRLTEWSNVIRVLRDANYAKRPTTCFPARYFPPIRRHLKNTESIFERVWATRNLNGNRSRCITHSGEVFDVDLHEPITPPRLNNGTDLATVLIFDNCEAAEITTCTAENALVINEELTPYLSKIQPSIERRMAQLKI</sequence>
<dbReference type="PANTHER" id="PTHR21461:SF69">
    <property type="entry name" value="GLYCOSYLTRANSFERASE FAMILY 92 PROTEIN"/>
    <property type="match status" value="1"/>
</dbReference>
<dbReference type="EC" id="2.4.1.-" evidence="8"/>
<reference evidence="9 10" key="2">
    <citation type="journal article" date="2021" name="Genomics">
        <title>High-quality reference genome for Clonorchis sinensis.</title>
        <authorList>
            <person name="Young N.D."/>
            <person name="Stroehlein A.J."/>
            <person name="Kinkar L."/>
            <person name="Wang T."/>
            <person name="Sohn W.M."/>
            <person name="Chang B.C.H."/>
            <person name="Kaur P."/>
            <person name="Weisz D."/>
            <person name="Dudchenko O."/>
            <person name="Aiden E.L."/>
            <person name="Korhonen P.K."/>
            <person name="Gasser R.B."/>
        </authorList>
    </citation>
    <scope>NUCLEOTIDE SEQUENCE [LARGE SCALE GENOMIC DNA]</scope>
    <source>
        <strain evidence="9">Cs-k2</strain>
    </source>
</reference>
<evidence type="ECO:0000256" key="5">
    <source>
        <dbReference type="ARBA" id="ARBA00022692"/>
    </source>
</evidence>
<dbReference type="GO" id="GO:0016757">
    <property type="term" value="F:glycosyltransferase activity"/>
    <property type="evidence" value="ECO:0007669"/>
    <property type="project" value="UniProtKB-UniRule"/>
</dbReference>
<reference evidence="9 10" key="1">
    <citation type="journal article" date="2018" name="Biotechnol. Adv.">
        <title>Improved genomic resources and new bioinformatic workflow for the carcinogenic parasite Clonorchis sinensis: Biotechnological implications.</title>
        <authorList>
            <person name="Wang D."/>
            <person name="Korhonen P.K."/>
            <person name="Gasser R.B."/>
            <person name="Young N.D."/>
        </authorList>
    </citation>
    <scope>NUCLEOTIDE SEQUENCE [LARGE SCALE GENOMIC DNA]</scope>
    <source>
        <strain evidence="9">Cs-k2</strain>
    </source>
</reference>
<evidence type="ECO:0000256" key="1">
    <source>
        <dbReference type="ARBA" id="ARBA00004167"/>
    </source>
</evidence>
<accession>A0A3R7D040</accession>
<protein>
    <recommendedName>
        <fullName evidence="8">Glycosyltransferase family 92 protein</fullName>
        <ecNumber evidence="8">2.4.1.-</ecNumber>
    </recommendedName>
</protein>
<keyword evidence="3 8" id="KW-0328">Glycosyltransferase</keyword>
<dbReference type="Proteomes" id="UP000286415">
    <property type="component" value="Unassembled WGS sequence"/>
</dbReference>
<evidence type="ECO:0000256" key="2">
    <source>
        <dbReference type="ARBA" id="ARBA00007647"/>
    </source>
</evidence>
<dbReference type="Pfam" id="PF01697">
    <property type="entry name" value="Glyco_transf_92"/>
    <property type="match status" value="1"/>
</dbReference>
<dbReference type="GO" id="GO:0016020">
    <property type="term" value="C:membrane"/>
    <property type="evidence" value="ECO:0007669"/>
    <property type="project" value="UniProtKB-SubCell"/>
</dbReference>
<feature type="transmembrane region" description="Helical" evidence="8">
    <location>
        <begin position="70"/>
        <end position="87"/>
    </location>
</feature>
<comment type="similarity">
    <text evidence="2 8">Belongs to the glycosyltransferase 92 family.</text>
</comment>
<dbReference type="AlphaFoldDB" id="A0A3R7D040"/>
<keyword evidence="10" id="KW-1185">Reference proteome</keyword>
<dbReference type="EMBL" id="NIRI02000042">
    <property type="protein sequence ID" value="KAG5446870.1"/>
    <property type="molecule type" value="Genomic_DNA"/>
</dbReference>
<evidence type="ECO:0000256" key="4">
    <source>
        <dbReference type="ARBA" id="ARBA00022679"/>
    </source>
</evidence>
<dbReference type="InParanoid" id="A0A3R7D040"/>
<dbReference type="OrthoDB" id="2526284at2759"/>
<evidence type="ECO:0000313" key="9">
    <source>
        <dbReference type="EMBL" id="KAG5446870.1"/>
    </source>
</evidence>
<keyword evidence="4 8" id="KW-0808">Transferase</keyword>
<evidence type="ECO:0000256" key="7">
    <source>
        <dbReference type="ARBA" id="ARBA00023136"/>
    </source>
</evidence>
<comment type="caution">
    <text evidence="9">The sequence shown here is derived from an EMBL/GenBank/DDBJ whole genome shotgun (WGS) entry which is preliminary data.</text>
</comment>
<keyword evidence="5 8" id="KW-0812">Transmembrane</keyword>
<evidence type="ECO:0000256" key="3">
    <source>
        <dbReference type="ARBA" id="ARBA00022676"/>
    </source>
</evidence>
<proteinExistence type="inferred from homology"/>
<name>A0A3R7D040_CLOSI</name>
<dbReference type="PANTHER" id="PTHR21461">
    <property type="entry name" value="GLYCOSYLTRANSFERASE FAMILY 92 PROTEIN"/>
    <property type="match status" value="1"/>
</dbReference>
<dbReference type="GO" id="GO:0005737">
    <property type="term" value="C:cytoplasm"/>
    <property type="evidence" value="ECO:0007669"/>
    <property type="project" value="TreeGrafter"/>
</dbReference>
<evidence type="ECO:0000313" key="10">
    <source>
        <dbReference type="Proteomes" id="UP000286415"/>
    </source>
</evidence>
<gene>
    <name evidence="9" type="ORF">CSKR_111865</name>
</gene>
<evidence type="ECO:0000256" key="6">
    <source>
        <dbReference type="ARBA" id="ARBA00022989"/>
    </source>
</evidence>
<comment type="subcellular location">
    <subcellularLocation>
        <location evidence="1">Membrane</location>
        <topology evidence="1">Single-pass membrane protein</topology>
    </subcellularLocation>
</comment>
<keyword evidence="6 8" id="KW-1133">Transmembrane helix</keyword>
<dbReference type="InterPro" id="IPR008166">
    <property type="entry name" value="Glyco_transf_92"/>
</dbReference>